<proteinExistence type="predicted"/>
<dbReference type="EMBL" id="UINC01105003">
    <property type="protein sequence ID" value="SVC68596.1"/>
    <property type="molecule type" value="Genomic_DNA"/>
</dbReference>
<sequence>QTRAATLTTVKELTREQLAYRAGLKANPVGFLIWHVFRTEDRYVRTLTGQEESYQTDGWSNKWTLPATITGDRLAMTTGNSWTPEEVGIFQVPPLAELLSYGEAVRERALVMVRNMDTNKLEEVPNSDRPDWTSATYLRSVITHEFGHQQQIDYILGLYHAGSAG</sequence>
<dbReference type="InterPro" id="IPR024775">
    <property type="entry name" value="DinB-like"/>
</dbReference>
<feature type="non-terminal residue" evidence="2">
    <location>
        <position position="1"/>
    </location>
</feature>
<accession>A0A382P5M8</accession>
<evidence type="ECO:0000313" key="2">
    <source>
        <dbReference type="EMBL" id="SVC68596.1"/>
    </source>
</evidence>
<dbReference type="Pfam" id="PF12867">
    <property type="entry name" value="DinB_2"/>
    <property type="match status" value="1"/>
</dbReference>
<dbReference type="InterPro" id="IPR034660">
    <property type="entry name" value="DinB/YfiT-like"/>
</dbReference>
<protein>
    <recommendedName>
        <fullName evidence="1">DinB-like domain-containing protein</fullName>
    </recommendedName>
</protein>
<dbReference type="Gene3D" id="1.20.120.450">
    <property type="entry name" value="dinb family like domain"/>
    <property type="match status" value="1"/>
</dbReference>
<dbReference type="SUPFAM" id="SSF109854">
    <property type="entry name" value="DinB/YfiT-like putative metalloenzymes"/>
    <property type="match status" value="1"/>
</dbReference>
<reference evidence="2" key="1">
    <citation type="submission" date="2018-05" db="EMBL/GenBank/DDBJ databases">
        <authorList>
            <person name="Lanie J.A."/>
            <person name="Ng W.-L."/>
            <person name="Kazmierczak K.M."/>
            <person name="Andrzejewski T.M."/>
            <person name="Davidsen T.M."/>
            <person name="Wayne K.J."/>
            <person name="Tettelin H."/>
            <person name="Glass J.I."/>
            <person name="Rusch D."/>
            <person name="Podicherti R."/>
            <person name="Tsui H.-C.T."/>
            <person name="Winkler M.E."/>
        </authorList>
    </citation>
    <scope>NUCLEOTIDE SEQUENCE</scope>
</reference>
<gene>
    <name evidence="2" type="ORF">METZ01_LOCUS321450</name>
</gene>
<evidence type="ECO:0000259" key="1">
    <source>
        <dbReference type="Pfam" id="PF12867"/>
    </source>
</evidence>
<dbReference type="AlphaFoldDB" id="A0A382P5M8"/>
<organism evidence="2">
    <name type="scientific">marine metagenome</name>
    <dbReference type="NCBI Taxonomy" id="408172"/>
    <lineage>
        <taxon>unclassified sequences</taxon>
        <taxon>metagenomes</taxon>
        <taxon>ecological metagenomes</taxon>
    </lineage>
</organism>
<name>A0A382P5M8_9ZZZZ</name>
<feature type="domain" description="DinB-like" evidence="1">
    <location>
        <begin position="1"/>
        <end position="152"/>
    </location>
</feature>